<reference evidence="2" key="1">
    <citation type="journal article" date="2019" name="Int. J. Syst. Evol. Microbiol.">
        <title>The Global Catalogue of Microorganisms (GCM) 10K type strain sequencing project: providing services to taxonomists for standard genome sequencing and annotation.</title>
        <authorList>
            <consortium name="The Broad Institute Genomics Platform"/>
            <consortium name="The Broad Institute Genome Sequencing Center for Infectious Disease"/>
            <person name="Wu L."/>
            <person name="Ma J."/>
        </authorList>
    </citation>
    <scope>NUCLEOTIDE SEQUENCE [LARGE SCALE GENOMIC DNA]</scope>
    <source>
        <strain evidence="2">CCUG 58938</strain>
    </source>
</reference>
<name>A0ABW3KB41_9BACT</name>
<accession>A0ABW3KB41</accession>
<gene>
    <name evidence="1" type="ORF">ACFQ21_28230</name>
</gene>
<dbReference type="RefSeq" id="WP_377585673.1">
    <property type="nucleotide sequence ID" value="NZ_JBHTKA010000015.1"/>
</dbReference>
<keyword evidence="2" id="KW-1185">Reference proteome</keyword>
<sequence length="172" mass="19766">MDLTRELLRAHTRSQATKIADYVNDNPTHFKVLVDTFLKGPYRITQRASWPLNLCVERNPTLVKPHLKRILRHLQEPGIHDAVKRNTMRFLQFCTIPKSLHGNVADLCFQYLQSKKEAIAIKVFAMTVLSNIIEKEPDLKKELKIILEDQLPYASPGFTVRAHRVLKALGNS</sequence>
<comment type="caution">
    <text evidence="1">The sequence shown here is derived from an EMBL/GenBank/DDBJ whole genome shotgun (WGS) entry which is preliminary data.</text>
</comment>
<proteinExistence type="predicted"/>
<evidence type="ECO:0000313" key="2">
    <source>
        <dbReference type="Proteomes" id="UP001597112"/>
    </source>
</evidence>
<evidence type="ECO:0000313" key="1">
    <source>
        <dbReference type="EMBL" id="MFD1003247.1"/>
    </source>
</evidence>
<evidence type="ECO:0008006" key="3">
    <source>
        <dbReference type="Google" id="ProtNLM"/>
    </source>
</evidence>
<organism evidence="1 2">
    <name type="scientific">Ohtaekwangia kribbensis</name>
    <dbReference type="NCBI Taxonomy" id="688913"/>
    <lineage>
        <taxon>Bacteria</taxon>
        <taxon>Pseudomonadati</taxon>
        <taxon>Bacteroidota</taxon>
        <taxon>Cytophagia</taxon>
        <taxon>Cytophagales</taxon>
        <taxon>Fulvivirgaceae</taxon>
        <taxon>Ohtaekwangia</taxon>
    </lineage>
</organism>
<dbReference type="EMBL" id="JBHTKA010000015">
    <property type="protein sequence ID" value="MFD1003247.1"/>
    <property type="molecule type" value="Genomic_DNA"/>
</dbReference>
<dbReference type="Proteomes" id="UP001597112">
    <property type="component" value="Unassembled WGS sequence"/>
</dbReference>
<protein>
    <recommendedName>
        <fullName evidence="3">Adenylosuccinate lyase</fullName>
    </recommendedName>
</protein>